<protein>
    <submittedName>
        <fullName evidence="1">Uncharacterized protein</fullName>
    </submittedName>
</protein>
<organism evidence="1">
    <name type="scientific">Trepomonas sp. PC1</name>
    <dbReference type="NCBI Taxonomy" id="1076344"/>
    <lineage>
        <taxon>Eukaryota</taxon>
        <taxon>Metamonada</taxon>
        <taxon>Diplomonadida</taxon>
        <taxon>Hexamitidae</taxon>
        <taxon>Hexamitinae</taxon>
        <taxon>Trepomonas</taxon>
    </lineage>
</organism>
<feature type="non-terminal residue" evidence="1">
    <location>
        <position position="1"/>
    </location>
</feature>
<feature type="non-terminal residue" evidence="1">
    <location>
        <position position="491"/>
    </location>
</feature>
<accession>A0A146KE49</accession>
<dbReference type="AlphaFoldDB" id="A0A146KE49"/>
<sequence length="491" mass="58852">RIAIDDNYEFTLNDESHVSQLRKQNRGFMAQNLQLSSNPRNLSKFDNYQIKGLRNVTENNQKFVQVEYEKDAKSIERENQLRFRNYQMQVNFKDCEFKKSDKHYQKLELDEHQQVASNYELYGIDNEVKNTKEEQNQLIKLQKKLLTQFPNQTVYGIGGISILELQIRFFDQNKIEKIQDNAMPFNVMRKEFTALQKRVYEYKNTYLQALIFKYDVNFYYQIFNNVWPLMLTYLRHQFDVAELKSRIAFMDMTYRSCYLPDDVNRKNCELIIQQLQTQLDDRFEDEFDQFIDKMFASGIYFPRALHAKKVKERFDLIKSKIPNVLMKDFIYCDFLERKTQETTKWDCQRYLHNFKKLDLNQLWQCRDQQEIYEILDEGYFLELTFVLAQMFEKVFMKPFMAKNAKLEQLTQMKNSQPLVTSLKQLFSKIQNKEKINLLNTTSTRVLTQVSPKISYQVGSRAPMLFKIAKICAVKVVEEVYFVVLTTDAGRR</sequence>
<reference evidence="1" key="1">
    <citation type="submission" date="2015-07" db="EMBL/GenBank/DDBJ databases">
        <title>Adaptation to a free-living lifestyle via gene acquisitions in the diplomonad Trepomonas sp. PC1.</title>
        <authorList>
            <person name="Xu F."/>
            <person name="Jerlstrom-Hultqvist J."/>
            <person name="Kolisko M."/>
            <person name="Simpson A.G.B."/>
            <person name="Roger A.J."/>
            <person name="Svard S.G."/>
            <person name="Andersson J.O."/>
        </authorList>
    </citation>
    <scope>NUCLEOTIDE SEQUENCE</scope>
    <source>
        <strain evidence="1">PC1</strain>
    </source>
</reference>
<dbReference type="EMBL" id="GDID01001584">
    <property type="protein sequence ID" value="JAP95022.1"/>
    <property type="molecule type" value="Transcribed_RNA"/>
</dbReference>
<evidence type="ECO:0000313" key="1">
    <source>
        <dbReference type="EMBL" id="JAP95022.1"/>
    </source>
</evidence>
<gene>
    <name evidence="1" type="ORF">TPC1_12109</name>
</gene>
<proteinExistence type="predicted"/>
<name>A0A146KE49_9EUKA</name>